<evidence type="ECO:0000256" key="2">
    <source>
        <dbReference type="SAM" id="Phobius"/>
    </source>
</evidence>
<keyword evidence="1" id="KW-0175">Coiled coil</keyword>
<dbReference type="AlphaFoldDB" id="A0A8J2Y463"/>
<protein>
    <submittedName>
        <fullName evidence="3">Uncharacterized protein</fullName>
    </submittedName>
</protein>
<gene>
    <name evidence="3" type="ORF">GCM10011342_25010</name>
</gene>
<reference evidence="3" key="1">
    <citation type="journal article" date="2014" name="Int. J. Syst. Evol. Microbiol.">
        <title>Complete genome sequence of Corynebacterium casei LMG S-19264T (=DSM 44701T), isolated from a smear-ripened cheese.</title>
        <authorList>
            <consortium name="US DOE Joint Genome Institute (JGI-PGF)"/>
            <person name="Walter F."/>
            <person name="Albersmeier A."/>
            <person name="Kalinowski J."/>
            <person name="Ruckert C."/>
        </authorList>
    </citation>
    <scope>NUCLEOTIDE SEQUENCE</scope>
    <source>
        <strain evidence="3">CGMCC 1.12921</strain>
    </source>
</reference>
<dbReference type="EMBL" id="BMGH01000001">
    <property type="protein sequence ID" value="GGD15245.1"/>
    <property type="molecule type" value="Genomic_DNA"/>
</dbReference>
<feature type="transmembrane region" description="Helical" evidence="2">
    <location>
        <begin position="107"/>
        <end position="128"/>
    </location>
</feature>
<dbReference type="Proteomes" id="UP000613582">
    <property type="component" value="Unassembled WGS sequence"/>
</dbReference>
<sequence>MRAISMRPDSADLAAGSGKDGTVAAMAPDDSLCQLRRHEAVGDRARIEIPYPKRSPEDIYSPYSMVRGITSRHTRDLILYLVSIIAGVYSLLFFVGSFGNLLNEEILFGPTALVPFGAAFLAGIGTVYQIGKRRFATVDLFSSEITARVRISASDGFIEKLISQFDHAGFREAEDRHHRQAISIEPSGELTFELFHRHYEQLGSLTPPIVDYVCDYYNYVMSVRDEIRDLQHMLTDPGVTVSERRHQVMNVLFFIDIAMFSAYRALDALIEKDINKWHAWQLSCYVGVVANNFVREVMPADDPRYSEVQHRAARYRDTVKQLNRNLKRHHARLGLKRGEMFF</sequence>
<reference evidence="3" key="2">
    <citation type="submission" date="2020-09" db="EMBL/GenBank/DDBJ databases">
        <authorList>
            <person name="Sun Q."/>
            <person name="Zhou Y."/>
        </authorList>
    </citation>
    <scope>NUCLEOTIDE SEQUENCE</scope>
    <source>
        <strain evidence="3">CGMCC 1.12921</strain>
    </source>
</reference>
<name>A0A8J2Y463_9PROT</name>
<evidence type="ECO:0000256" key="1">
    <source>
        <dbReference type="SAM" id="Coils"/>
    </source>
</evidence>
<accession>A0A8J2Y463</accession>
<organism evidence="3 4">
    <name type="scientific">Aquisalinus flavus</name>
    <dbReference type="NCBI Taxonomy" id="1526572"/>
    <lineage>
        <taxon>Bacteria</taxon>
        <taxon>Pseudomonadati</taxon>
        <taxon>Pseudomonadota</taxon>
        <taxon>Alphaproteobacteria</taxon>
        <taxon>Parvularculales</taxon>
        <taxon>Parvularculaceae</taxon>
        <taxon>Aquisalinus</taxon>
    </lineage>
</organism>
<keyword evidence="2" id="KW-0812">Transmembrane</keyword>
<evidence type="ECO:0000313" key="4">
    <source>
        <dbReference type="Proteomes" id="UP000613582"/>
    </source>
</evidence>
<keyword evidence="2" id="KW-0472">Membrane</keyword>
<keyword evidence="4" id="KW-1185">Reference proteome</keyword>
<proteinExistence type="predicted"/>
<feature type="transmembrane region" description="Helical" evidence="2">
    <location>
        <begin position="77"/>
        <end position="95"/>
    </location>
</feature>
<keyword evidence="2" id="KW-1133">Transmembrane helix</keyword>
<comment type="caution">
    <text evidence="3">The sequence shown here is derived from an EMBL/GenBank/DDBJ whole genome shotgun (WGS) entry which is preliminary data.</text>
</comment>
<feature type="coiled-coil region" evidence="1">
    <location>
        <begin position="305"/>
        <end position="332"/>
    </location>
</feature>
<evidence type="ECO:0000313" key="3">
    <source>
        <dbReference type="EMBL" id="GGD15245.1"/>
    </source>
</evidence>